<comment type="caution">
    <text evidence="1">The sequence shown here is derived from an EMBL/GenBank/DDBJ whole genome shotgun (WGS) entry which is preliminary data.</text>
</comment>
<organism evidence="1 2">
    <name type="scientific">Metabacillus litoralis</name>
    <dbReference type="NCBI Taxonomy" id="152268"/>
    <lineage>
        <taxon>Bacteria</taxon>
        <taxon>Bacillati</taxon>
        <taxon>Bacillota</taxon>
        <taxon>Bacilli</taxon>
        <taxon>Bacillales</taxon>
        <taxon>Bacillaceae</taxon>
        <taxon>Metabacillus</taxon>
    </lineage>
</organism>
<name>A0A179SXJ6_9BACI</name>
<dbReference type="Proteomes" id="UP000078534">
    <property type="component" value="Unassembled WGS sequence"/>
</dbReference>
<protein>
    <recommendedName>
        <fullName evidence="3">Swarming motility protein SwrAA</fullName>
    </recommendedName>
</protein>
<dbReference type="RefSeq" id="WP_066333320.1">
    <property type="nucleotide sequence ID" value="NZ_LWSG01000018.1"/>
</dbReference>
<evidence type="ECO:0008006" key="3">
    <source>
        <dbReference type="Google" id="ProtNLM"/>
    </source>
</evidence>
<evidence type="ECO:0000313" key="1">
    <source>
        <dbReference type="EMBL" id="OAS85830.1"/>
    </source>
</evidence>
<evidence type="ECO:0000313" key="2">
    <source>
        <dbReference type="Proteomes" id="UP000078534"/>
    </source>
</evidence>
<dbReference type="AlphaFoldDB" id="A0A179SXJ6"/>
<dbReference type="EMBL" id="LWSG01000018">
    <property type="protein sequence ID" value="OAS85830.1"/>
    <property type="molecule type" value="Genomic_DNA"/>
</dbReference>
<dbReference type="OrthoDB" id="2873843at2"/>
<gene>
    <name evidence="1" type="ORF">A6K24_23570</name>
</gene>
<dbReference type="STRING" id="152268.A6K24_23570"/>
<reference evidence="2" key="1">
    <citation type="submission" date="2016-04" db="EMBL/GenBank/DDBJ databases">
        <authorList>
            <person name="Lyu Z."/>
            <person name="Lyu W."/>
        </authorList>
    </citation>
    <scope>NUCLEOTIDE SEQUENCE [LARGE SCALE GENOMIC DNA]</scope>
    <source>
        <strain evidence="2">C44</strain>
    </source>
</reference>
<proteinExistence type="predicted"/>
<sequence length="115" mass="13431">MKKSSYLKEQVYQHLISELSEKNSAAHSYASSSKWIRLFCMYLANYTTIKEIDQVDKASVQKYFTYLLDNHKRLSLSLTDIKKSMQMIEEILHIEVGNSLNDFSLSNTSLWNNLK</sequence>
<dbReference type="Pfam" id="PF17423">
    <property type="entry name" value="SwrA"/>
    <property type="match status" value="1"/>
</dbReference>
<dbReference type="InterPro" id="IPR035388">
    <property type="entry name" value="SwrA"/>
</dbReference>
<keyword evidence="2" id="KW-1185">Reference proteome</keyword>
<accession>A0A179SXJ6</accession>